<sequence length="374" mass="39112">MAHFSRGTLCLSPVILFIVSLLPLCQSRNVVALEQLSGSVTMADVNFSCPAGGKWYACPSSSNSKFVGCCQTDADPCATGCTAGALQSANYNGSYHGKFPDATCGSTSQFFTCGLDPDGKNTFWGCCKSNPCANGAVCPIGSLTNAYMELPEQFAFYASSTLPSSVSSTSSATASATGSGSDGSSSNGAVIGGAVGGALGALLIVSLVVFLLWRKRRNAKTARGDNVEVASPMMSDPKAFDPHSPNFAAQSPPPTYSATNGDYYQSMAPQGKINPYTQSPYSQGQWAHTADGPQEMEADVGPSNRYSELPAEIERPTTHHRFSELSTAPSCRVSPHHSPKASQGENEPVPQVPQGLGVVTEDSTVTKKLSLSRD</sequence>
<keyword evidence="9" id="KW-1185">Reference proteome</keyword>
<feature type="compositionally biased region" description="Low complexity" evidence="5">
    <location>
        <begin position="348"/>
        <end position="359"/>
    </location>
</feature>
<evidence type="ECO:0000256" key="1">
    <source>
        <dbReference type="ARBA" id="ARBA00004167"/>
    </source>
</evidence>
<evidence type="ECO:0000256" key="3">
    <source>
        <dbReference type="ARBA" id="ARBA00022989"/>
    </source>
</evidence>
<keyword evidence="3 6" id="KW-1133">Transmembrane helix</keyword>
<dbReference type="EMBL" id="SWKV01000006">
    <property type="protein sequence ID" value="KAF3045431.1"/>
    <property type="molecule type" value="Genomic_DNA"/>
</dbReference>
<dbReference type="OrthoDB" id="3692311at2759"/>
<accession>A0A9P5C3U0</accession>
<dbReference type="Proteomes" id="UP000758155">
    <property type="component" value="Unassembled WGS sequence"/>
</dbReference>
<gene>
    <name evidence="8" type="ORF">E8E12_003287</name>
</gene>
<evidence type="ECO:0000256" key="6">
    <source>
        <dbReference type="SAM" id="Phobius"/>
    </source>
</evidence>
<dbReference type="PANTHER" id="PTHR15549">
    <property type="entry name" value="PAIRED IMMUNOGLOBULIN-LIKE TYPE 2 RECEPTOR"/>
    <property type="match status" value="1"/>
</dbReference>
<feature type="transmembrane region" description="Helical" evidence="6">
    <location>
        <begin position="189"/>
        <end position="213"/>
    </location>
</feature>
<dbReference type="InterPro" id="IPR051694">
    <property type="entry name" value="Immunoregulatory_rcpt-like"/>
</dbReference>
<dbReference type="AlphaFoldDB" id="A0A9P5C3U0"/>
<keyword evidence="2 6" id="KW-0812">Transmembrane</keyword>
<evidence type="ECO:0000256" key="5">
    <source>
        <dbReference type="SAM" id="MobiDB-lite"/>
    </source>
</evidence>
<feature type="compositionally biased region" description="Polar residues" evidence="5">
    <location>
        <begin position="275"/>
        <end position="286"/>
    </location>
</feature>
<reference evidence="8" key="1">
    <citation type="submission" date="2019-04" db="EMBL/GenBank/DDBJ databases">
        <title>Sequencing of skin fungus with MAO and IRED activity.</title>
        <authorList>
            <person name="Marsaioli A.J."/>
            <person name="Bonatto J.M.C."/>
            <person name="Reis Junior O."/>
        </authorList>
    </citation>
    <scope>NUCLEOTIDE SEQUENCE</scope>
    <source>
        <strain evidence="8">28M1</strain>
    </source>
</reference>
<evidence type="ECO:0000313" key="8">
    <source>
        <dbReference type="EMBL" id="KAF3045431.1"/>
    </source>
</evidence>
<dbReference type="GO" id="GO:0071944">
    <property type="term" value="C:cell periphery"/>
    <property type="evidence" value="ECO:0007669"/>
    <property type="project" value="UniProtKB-ARBA"/>
</dbReference>
<proteinExistence type="predicted"/>
<protein>
    <submittedName>
        <fullName evidence="8">Uncharacterized protein</fullName>
    </submittedName>
</protein>
<evidence type="ECO:0000256" key="4">
    <source>
        <dbReference type="ARBA" id="ARBA00023136"/>
    </source>
</evidence>
<feature type="region of interest" description="Disordered" evidence="5">
    <location>
        <begin position="320"/>
        <end position="374"/>
    </location>
</feature>
<dbReference type="PANTHER" id="PTHR15549:SF27">
    <property type="entry name" value="CHITIN-BINDING TYPE-1 DOMAIN-CONTAINING PROTEIN"/>
    <property type="match status" value="1"/>
</dbReference>
<keyword evidence="4 6" id="KW-0472">Membrane</keyword>
<comment type="caution">
    <text evidence="8">The sequence shown here is derived from an EMBL/GenBank/DDBJ whole genome shotgun (WGS) entry which is preliminary data.</text>
</comment>
<evidence type="ECO:0000256" key="2">
    <source>
        <dbReference type="ARBA" id="ARBA00022692"/>
    </source>
</evidence>
<keyword evidence="7" id="KW-0732">Signal</keyword>
<feature type="chain" id="PRO_5040245454" evidence="7">
    <location>
        <begin position="28"/>
        <end position="374"/>
    </location>
</feature>
<name>A0A9P5C3U0_9PLEO</name>
<feature type="signal peptide" evidence="7">
    <location>
        <begin position="1"/>
        <end position="27"/>
    </location>
</feature>
<dbReference type="GO" id="GO:0016020">
    <property type="term" value="C:membrane"/>
    <property type="evidence" value="ECO:0007669"/>
    <property type="project" value="UniProtKB-SubCell"/>
</dbReference>
<feature type="region of interest" description="Disordered" evidence="5">
    <location>
        <begin position="230"/>
        <end position="304"/>
    </location>
</feature>
<evidence type="ECO:0000256" key="7">
    <source>
        <dbReference type="SAM" id="SignalP"/>
    </source>
</evidence>
<comment type="subcellular location">
    <subcellularLocation>
        <location evidence="1">Membrane</location>
        <topology evidence="1">Single-pass membrane protein</topology>
    </subcellularLocation>
</comment>
<feature type="compositionally biased region" description="Polar residues" evidence="5">
    <location>
        <begin position="361"/>
        <end position="374"/>
    </location>
</feature>
<organism evidence="8 9">
    <name type="scientific">Didymella heteroderae</name>
    <dbReference type="NCBI Taxonomy" id="1769908"/>
    <lineage>
        <taxon>Eukaryota</taxon>
        <taxon>Fungi</taxon>
        <taxon>Dikarya</taxon>
        <taxon>Ascomycota</taxon>
        <taxon>Pezizomycotina</taxon>
        <taxon>Dothideomycetes</taxon>
        <taxon>Pleosporomycetidae</taxon>
        <taxon>Pleosporales</taxon>
        <taxon>Pleosporineae</taxon>
        <taxon>Didymellaceae</taxon>
        <taxon>Didymella</taxon>
    </lineage>
</organism>
<evidence type="ECO:0000313" key="9">
    <source>
        <dbReference type="Proteomes" id="UP000758155"/>
    </source>
</evidence>